<evidence type="ECO:0000313" key="5">
    <source>
        <dbReference type="Proteomes" id="UP001152320"/>
    </source>
</evidence>
<comment type="caution">
    <text evidence="4">The sequence shown here is derived from an EMBL/GenBank/DDBJ whole genome shotgun (WGS) entry which is preliminary data.</text>
</comment>
<gene>
    <name evidence="4" type="ORF">HOLleu_14266</name>
</gene>
<evidence type="ECO:0000313" key="4">
    <source>
        <dbReference type="EMBL" id="KAJ8040074.1"/>
    </source>
</evidence>
<keyword evidence="2" id="KW-0808">Transferase</keyword>
<dbReference type="Pfam" id="PF00685">
    <property type="entry name" value="Sulfotransfer_1"/>
    <property type="match status" value="1"/>
</dbReference>
<comment type="similarity">
    <text evidence="1">Belongs to the sulfotransferase 1 family.</text>
</comment>
<dbReference type="InterPro" id="IPR027417">
    <property type="entry name" value="P-loop_NTPase"/>
</dbReference>
<dbReference type="InterPro" id="IPR000863">
    <property type="entry name" value="Sulfotransferase_dom"/>
</dbReference>
<dbReference type="Proteomes" id="UP001152320">
    <property type="component" value="Chromosome 6"/>
</dbReference>
<keyword evidence="5" id="KW-1185">Reference proteome</keyword>
<dbReference type="PANTHER" id="PTHR11783">
    <property type="entry name" value="SULFOTRANSFERASE SULT"/>
    <property type="match status" value="1"/>
</dbReference>
<dbReference type="Gene3D" id="3.40.50.300">
    <property type="entry name" value="P-loop containing nucleotide triphosphate hydrolases"/>
    <property type="match status" value="1"/>
</dbReference>
<sequence length="282" mass="32683">MSGKAVALDKGSMAIIANTFEYDGVWYPPFVRPHILDRIRTFEVREDDLILSTFSKCGTNWMREIILLVYQDGHVDKVNRDVDPSLCGMLELGHPPDFNKSVADYVAALPSPRFYYTHLPAQHLPAQVWTKKPKMVYVTRNPKDALTSLYRFLNANPANTCEVPWRMLFEIFISKKIPFGNWFDQALAYWEHRDDGHVCFVTYEEMKQTYMQDIRSVIKRLATFLGVTVSSDGLQRIVEHSSLEGMKMTYAKIEEEVENGKMYTRSQGQIPYLQQGKERIKH</sequence>
<feature type="domain" description="Sulfotransferase" evidence="3">
    <location>
        <begin position="47"/>
        <end position="261"/>
    </location>
</feature>
<dbReference type="GO" id="GO:0008146">
    <property type="term" value="F:sulfotransferase activity"/>
    <property type="evidence" value="ECO:0007669"/>
    <property type="project" value="InterPro"/>
</dbReference>
<dbReference type="AlphaFoldDB" id="A0A9Q1C8H4"/>
<evidence type="ECO:0000259" key="3">
    <source>
        <dbReference type="Pfam" id="PF00685"/>
    </source>
</evidence>
<protein>
    <submittedName>
        <fullName evidence="4">Sulfotransferase family cytosolic 1B member 1</fullName>
    </submittedName>
</protein>
<evidence type="ECO:0000256" key="2">
    <source>
        <dbReference type="ARBA" id="ARBA00022679"/>
    </source>
</evidence>
<accession>A0A9Q1C8H4</accession>
<dbReference type="OrthoDB" id="205623at2759"/>
<dbReference type="SUPFAM" id="SSF52540">
    <property type="entry name" value="P-loop containing nucleoside triphosphate hydrolases"/>
    <property type="match status" value="1"/>
</dbReference>
<evidence type="ECO:0000256" key="1">
    <source>
        <dbReference type="ARBA" id="ARBA00005771"/>
    </source>
</evidence>
<organism evidence="4 5">
    <name type="scientific">Holothuria leucospilota</name>
    <name type="common">Black long sea cucumber</name>
    <name type="synonym">Mertensiothuria leucospilota</name>
    <dbReference type="NCBI Taxonomy" id="206669"/>
    <lineage>
        <taxon>Eukaryota</taxon>
        <taxon>Metazoa</taxon>
        <taxon>Echinodermata</taxon>
        <taxon>Eleutherozoa</taxon>
        <taxon>Echinozoa</taxon>
        <taxon>Holothuroidea</taxon>
        <taxon>Aspidochirotacea</taxon>
        <taxon>Aspidochirotida</taxon>
        <taxon>Holothuriidae</taxon>
        <taxon>Holothuria</taxon>
    </lineage>
</organism>
<proteinExistence type="inferred from homology"/>
<reference evidence="4" key="1">
    <citation type="submission" date="2021-10" db="EMBL/GenBank/DDBJ databases">
        <title>Tropical sea cucumber genome reveals ecological adaptation and Cuvierian tubules defense mechanism.</title>
        <authorList>
            <person name="Chen T."/>
        </authorList>
    </citation>
    <scope>NUCLEOTIDE SEQUENCE</scope>
    <source>
        <strain evidence="4">Nanhai2018</strain>
        <tissue evidence="4">Muscle</tissue>
    </source>
</reference>
<dbReference type="EMBL" id="JAIZAY010000006">
    <property type="protein sequence ID" value="KAJ8040074.1"/>
    <property type="molecule type" value="Genomic_DNA"/>
</dbReference>
<name>A0A9Q1C8H4_HOLLE</name>